<evidence type="ECO:0000313" key="4">
    <source>
        <dbReference type="EMBL" id="KAF2185249.1"/>
    </source>
</evidence>
<dbReference type="Pfam" id="PF00172">
    <property type="entry name" value="Zn_clus"/>
    <property type="match status" value="1"/>
</dbReference>
<dbReference type="InterPro" id="IPR001138">
    <property type="entry name" value="Zn2Cys6_DnaBD"/>
</dbReference>
<dbReference type="PROSITE" id="PS50048">
    <property type="entry name" value="ZN2_CY6_FUNGAL_2"/>
    <property type="match status" value="1"/>
</dbReference>
<keyword evidence="2" id="KW-0539">Nucleus</keyword>
<dbReference type="InterPro" id="IPR021858">
    <property type="entry name" value="Fun_TF"/>
</dbReference>
<dbReference type="PANTHER" id="PTHR37534:SF39">
    <property type="entry name" value="TRANSCRIPTION FACTOR DOMAIN-CONTAINING PROTEIN"/>
    <property type="match status" value="1"/>
</dbReference>
<dbReference type="AlphaFoldDB" id="A0A6A6E3R5"/>
<dbReference type="GO" id="GO:0008270">
    <property type="term" value="F:zinc ion binding"/>
    <property type="evidence" value="ECO:0007669"/>
    <property type="project" value="InterPro"/>
</dbReference>
<keyword evidence="5" id="KW-1185">Reference proteome</keyword>
<feature type="domain" description="Zn(2)-C6 fungal-type" evidence="3">
    <location>
        <begin position="9"/>
        <end position="37"/>
    </location>
</feature>
<dbReference type="GO" id="GO:0000981">
    <property type="term" value="F:DNA-binding transcription factor activity, RNA polymerase II-specific"/>
    <property type="evidence" value="ECO:0007669"/>
    <property type="project" value="InterPro"/>
</dbReference>
<dbReference type="CDD" id="cd00067">
    <property type="entry name" value="GAL4"/>
    <property type="match status" value="1"/>
</dbReference>
<dbReference type="GO" id="GO:0000976">
    <property type="term" value="F:transcription cis-regulatory region binding"/>
    <property type="evidence" value="ECO:0007669"/>
    <property type="project" value="TreeGrafter"/>
</dbReference>
<dbReference type="OrthoDB" id="5130013at2759"/>
<dbReference type="GO" id="GO:0045944">
    <property type="term" value="P:positive regulation of transcription by RNA polymerase II"/>
    <property type="evidence" value="ECO:0007669"/>
    <property type="project" value="TreeGrafter"/>
</dbReference>
<dbReference type="InterPro" id="IPR036864">
    <property type="entry name" value="Zn2-C6_fun-type_DNA-bd_sf"/>
</dbReference>
<dbReference type="Gene3D" id="4.10.240.10">
    <property type="entry name" value="Zn(2)-C6 fungal-type DNA-binding domain"/>
    <property type="match status" value="1"/>
</dbReference>
<proteinExistence type="predicted"/>
<evidence type="ECO:0000256" key="1">
    <source>
        <dbReference type="ARBA" id="ARBA00004123"/>
    </source>
</evidence>
<organism evidence="4 5">
    <name type="scientific">Zopfia rhizophila CBS 207.26</name>
    <dbReference type="NCBI Taxonomy" id="1314779"/>
    <lineage>
        <taxon>Eukaryota</taxon>
        <taxon>Fungi</taxon>
        <taxon>Dikarya</taxon>
        <taxon>Ascomycota</taxon>
        <taxon>Pezizomycotina</taxon>
        <taxon>Dothideomycetes</taxon>
        <taxon>Dothideomycetes incertae sedis</taxon>
        <taxon>Zopfiaceae</taxon>
        <taxon>Zopfia</taxon>
    </lineage>
</organism>
<dbReference type="SUPFAM" id="SSF57701">
    <property type="entry name" value="Zn2/Cys6 DNA-binding domain"/>
    <property type="match status" value="1"/>
</dbReference>
<accession>A0A6A6E3R5</accession>
<evidence type="ECO:0000256" key="2">
    <source>
        <dbReference type="ARBA" id="ARBA00023242"/>
    </source>
</evidence>
<evidence type="ECO:0000259" key="3">
    <source>
        <dbReference type="PROSITE" id="PS50048"/>
    </source>
</evidence>
<sequence>MNIAKSAKGCWTCKDRKIACDKCMPKCQTCLKSGRECLGYDLRLSWPRKDDQRRSILAKDPDRSESISQGWTRQREFLNVFSSDIELSNSMISDMLPIRASRLPNLLRNPSWAPFPLNRTQIDLFSYYEHNVAKILTSANNSPVQNLVLRMSFTDASLASSAILYAIYALSSLHLSDRAQAEEFKSKAVSAVWASTAQHPGTKDVLQRIVAAILLALFETFANPVAPYEWAADICYAKTAVIATYAPDKSYQGDPAIVLDWVYYYDVLSKFSVRHFDRRYARQLICAKKKQIMLTEMNSPRKTSIIPTIGCSIEVLTAISNIIDTVLEMEICDDPQHIENIEKLERRLKYSQQEVSIDSLSDSGSFNNIEQMRNIAELYRLSGLIYLHRAARGTSVPDQLLQKLVNDAFTVLEKLETCERTFPLFITGCEARDDIRRGTILRILNATQAQFAPGNSLRARQYIERFWMQEDLDVNQEIDYASKVTAVLSTADSLPAFA</sequence>
<dbReference type="PANTHER" id="PTHR37534">
    <property type="entry name" value="TRANSCRIPTIONAL ACTIVATOR PROTEIN UGA3"/>
    <property type="match status" value="1"/>
</dbReference>
<evidence type="ECO:0000313" key="5">
    <source>
        <dbReference type="Proteomes" id="UP000800200"/>
    </source>
</evidence>
<gene>
    <name evidence="4" type="ORF">K469DRAFT_165051</name>
</gene>
<name>A0A6A6E3R5_9PEZI</name>
<dbReference type="Proteomes" id="UP000800200">
    <property type="component" value="Unassembled WGS sequence"/>
</dbReference>
<reference evidence="4" key="1">
    <citation type="journal article" date="2020" name="Stud. Mycol.">
        <title>101 Dothideomycetes genomes: a test case for predicting lifestyles and emergence of pathogens.</title>
        <authorList>
            <person name="Haridas S."/>
            <person name="Albert R."/>
            <person name="Binder M."/>
            <person name="Bloem J."/>
            <person name="Labutti K."/>
            <person name="Salamov A."/>
            <person name="Andreopoulos B."/>
            <person name="Baker S."/>
            <person name="Barry K."/>
            <person name="Bills G."/>
            <person name="Bluhm B."/>
            <person name="Cannon C."/>
            <person name="Castanera R."/>
            <person name="Culley D."/>
            <person name="Daum C."/>
            <person name="Ezra D."/>
            <person name="Gonzalez J."/>
            <person name="Henrissat B."/>
            <person name="Kuo A."/>
            <person name="Liang C."/>
            <person name="Lipzen A."/>
            <person name="Lutzoni F."/>
            <person name="Magnuson J."/>
            <person name="Mondo S."/>
            <person name="Nolan M."/>
            <person name="Ohm R."/>
            <person name="Pangilinan J."/>
            <person name="Park H.-J."/>
            <person name="Ramirez L."/>
            <person name="Alfaro M."/>
            <person name="Sun H."/>
            <person name="Tritt A."/>
            <person name="Yoshinaga Y."/>
            <person name="Zwiers L.-H."/>
            <person name="Turgeon B."/>
            <person name="Goodwin S."/>
            <person name="Spatafora J."/>
            <person name="Crous P."/>
            <person name="Grigoriev I."/>
        </authorList>
    </citation>
    <scope>NUCLEOTIDE SEQUENCE</scope>
    <source>
        <strain evidence="4">CBS 207.26</strain>
    </source>
</reference>
<dbReference type="SMART" id="SM00066">
    <property type="entry name" value="GAL4"/>
    <property type="match status" value="1"/>
</dbReference>
<dbReference type="Pfam" id="PF11951">
    <property type="entry name" value="Fungal_trans_2"/>
    <property type="match status" value="1"/>
</dbReference>
<dbReference type="GO" id="GO:0005634">
    <property type="term" value="C:nucleus"/>
    <property type="evidence" value="ECO:0007669"/>
    <property type="project" value="UniProtKB-SubCell"/>
</dbReference>
<dbReference type="PROSITE" id="PS00463">
    <property type="entry name" value="ZN2_CY6_FUNGAL_1"/>
    <property type="match status" value="1"/>
</dbReference>
<comment type="subcellular location">
    <subcellularLocation>
        <location evidence="1">Nucleus</location>
    </subcellularLocation>
</comment>
<dbReference type="EMBL" id="ML994634">
    <property type="protein sequence ID" value="KAF2185249.1"/>
    <property type="molecule type" value="Genomic_DNA"/>
</dbReference>
<protein>
    <recommendedName>
        <fullName evidence="3">Zn(2)-C6 fungal-type domain-containing protein</fullName>
    </recommendedName>
</protein>